<keyword evidence="4" id="KW-0963">Cytoplasm</keyword>
<evidence type="ECO:0000259" key="9">
    <source>
        <dbReference type="Pfam" id="PF01975"/>
    </source>
</evidence>
<evidence type="ECO:0000256" key="4">
    <source>
        <dbReference type="ARBA" id="ARBA00022490"/>
    </source>
</evidence>
<keyword evidence="5" id="KW-0479">Metal-binding</keyword>
<evidence type="ECO:0000256" key="3">
    <source>
        <dbReference type="ARBA" id="ARBA00012643"/>
    </source>
</evidence>
<dbReference type="Gene3D" id="3.40.1210.10">
    <property type="entry name" value="Survival protein SurE-like phosphatase/nucleotidase"/>
    <property type="match status" value="1"/>
</dbReference>
<evidence type="ECO:0000256" key="2">
    <source>
        <dbReference type="ARBA" id="ARBA00011062"/>
    </source>
</evidence>
<gene>
    <name evidence="10" type="ORF">PVK37_30080</name>
</gene>
<dbReference type="Proteomes" id="UP001219605">
    <property type="component" value="Chromosome"/>
</dbReference>
<feature type="region of interest" description="Disordered" evidence="8">
    <location>
        <begin position="152"/>
        <end position="197"/>
    </location>
</feature>
<proteinExistence type="inferred from homology"/>
<dbReference type="PANTHER" id="PTHR30457">
    <property type="entry name" value="5'-NUCLEOTIDASE SURE"/>
    <property type="match status" value="1"/>
</dbReference>
<dbReference type="InterPro" id="IPR002828">
    <property type="entry name" value="SurE-like_Pase/nucleotidase"/>
</dbReference>
<dbReference type="PANTHER" id="PTHR30457:SF12">
    <property type="entry name" value="5'_3'-NUCLEOTIDASE SURE"/>
    <property type="match status" value="1"/>
</dbReference>
<evidence type="ECO:0000313" key="11">
    <source>
        <dbReference type="Proteomes" id="UP001219605"/>
    </source>
</evidence>
<dbReference type="Pfam" id="PF01975">
    <property type="entry name" value="SurE"/>
    <property type="match status" value="1"/>
</dbReference>
<accession>A0ABY7ZNZ5</accession>
<dbReference type="SUPFAM" id="SSF64167">
    <property type="entry name" value="SurE-like"/>
    <property type="match status" value="2"/>
</dbReference>
<feature type="domain" description="Survival protein SurE-like phosphatase/nucleotidase" evidence="9">
    <location>
        <begin position="5"/>
        <end position="138"/>
    </location>
</feature>
<keyword evidence="7" id="KW-0378">Hydrolase</keyword>
<evidence type="ECO:0000256" key="7">
    <source>
        <dbReference type="ARBA" id="ARBA00022801"/>
    </source>
</evidence>
<comment type="catalytic activity">
    <reaction evidence="1">
        <text>a ribonucleoside 5'-phosphate + H2O = a ribonucleoside + phosphate</text>
        <dbReference type="Rhea" id="RHEA:12484"/>
        <dbReference type="ChEBI" id="CHEBI:15377"/>
        <dbReference type="ChEBI" id="CHEBI:18254"/>
        <dbReference type="ChEBI" id="CHEBI:43474"/>
        <dbReference type="ChEBI" id="CHEBI:58043"/>
        <dbReference type="EC" id="3.1.3.5"/>
    </reaction>
</comment>
<reference evidence="10 11" key="1">
    <citation type="submission" date="2023-02" db="EMBL/GenBank/DDBJ databases">
        <authorList>
            <person name="Mo P."/>
        </authorList>
    </citation>
    <scope>NUCLEOTIDE SEQUENCE [LARGE SCALE GENOMIC DNA]</scope>
    <source>
        <strain evidence="10 11">HUAS 3</strain>
    </source>
</reference>
<dbReference type="RefSeq" id="WP_275031213.1">
    <property type="nucleotide sequence ID" value="NZ_CP118615.1"/>
</dbReference>
<protein>
    <recommendedName>
        <fullName evidence="3">5'-nucleotidase</fullName>
        <ecNumber evidence="3">3.1.3.5</ecNumber>
    </recommendedName>
</protein>
<evidence type="ECO:0000256" key="1">
    <source>
        <dbReference type="ARBA" id="ARBA00000815"/>
    </source>
</evidence>
<comment type="similarity">
    <text evidence="2">Belongs to the SurE nucleotidase family.</text>
</comment>
<feature type="compositionally biased region" description="Low complexity" evidence="8">
    <location>
        <begin position="182"/>
        <end position="196"/>
    </location>
</feature>
<sequence>MTLRVLVTNDDGVAAPGLARLAGAAVRRGLEVVVAAPLTEAAGTSAALTAVEREGHVVVRDHPLPELPGVPVYGVGGSPGLVTLIALHGAFGPPPAVVLSGVNRGANVGRAVLHSGTVGAALTAAANGCRAMAVSLDVPPASVVTAGEGGLIGSPTGSGSPAGHTAGSGGPAGHTVGDDEPVGSAVGDDGPAGPAGIRVPEAEWHWSTAARVALDLLPRLTAGPVQSVLNVNAPNLPYERLRGVRRATLADFGQVHLTVTEVGHGYVRTSLVEPGPAVQPGSDLFWLAEGYASATAIRAVTEATDIDLSGLSGEDWRPT</sequence>
<evidence type="ECO:0000313" key="10">
    <source>
        <dbReference type="EMBL" id="WDZ84630.1"/>
    </source>
</evidence>
<dbReference type="EC" id="3.1.3.5" evidence="3"/>
<organism evidence="10 11">
    <name type="scientific">Micromonospora cathayae</name>
    <dbReference type="NCBI Taxonomy" id="3028804"/>
    <lineage>
        <taxon>Bacteria</taxon>
        <taxon>Bacillati</taxon>
        <taxon>Actinomycetota</taxon>
        <taxon>Actinomycetes</taxon>
        <taxon>Micromonosporales</taxon>
        <taxon>Micromonosporaceae</taxon>
        <taxon>Micromonospora</taxon>
    </lineage>
</organism>
<dbReference type="InterPro" id="IPR030048">
    <property type="entry name" value="SurE"/>
</dbReference>
<dbReference type="EMBL" id="CP118615">
    <property type="protein sequence ID" value="WDZ84630.1"/>
    <property type="molecule type" value="Genomic_DNA"/>
</dbReference>
<dbReference type="InterPro" id="IPR036523">
    <property type="entry name" value="SurE-like_sf"/>
</dbReference>
<evidence type="ECO:0000256" key="8">
    <source>
        <dbReference type="SAM" id="MobiDB-lite"/>
    </source>
</evidence>
<evidence type="ECO:0000256" key="5">
    <source>
        <dbReference type="ARBA" id="ARBA00022723"/>
    </source>
</evidence>
<evidence type="ECO:0000256" key="6">
    <source>
        <dbReference type="ARBA" id="ARBA00022741"/>
    </source>
</evidence>
<keyword evidence="11" id="KW-1185">Reference proteome</keyword>
<keyword evidence="6" id="KW-0547">Nucleotide-binding</keyword>
<name>A0ABY7ZNZ5_9ACTN</name>